<dbReference type="Gene3D" id="4.10.400.10">
    <property type="entry name" value="Low-density Lipoprotein Receptor"/>
    <property type="match status" value="1"/>
</dbReference>
<protein>
    <submittedName>
        <fullName evidence="8">Low-density lipoprotein receptor-related protein 2</fullName>
    </submittedName>
</protein>
<dbReference type="InterPro" id="IPR016186">
    <property type="entry name" value="C-type_lectin-like/link_sf"/>
</dbReference>
<dbReference type="FunFam" id="4.10.400.10:FF:000034">
    <property type="entry name" value="Low-density lipoprotein receptor-related protein 2"/>
    <property type="match status" value="1"/>
</dbReference>
<dbReference type="AlphaFoldDB" id="A0A8B7N188"/>
<dbReference type="PANTHER" id="PTHR46876:SF1">
    <property type="entry name" value="LOW-DENSITY LIPOPROTEIN RECEPTOR-RELATED PROTEIN 11"/>
    <property type="match status" value="1"/>
</dbReference>
<name>A0A8B7N188_HYAAZ</name>
<keyword evidence="3 5" id="KW-1015">Disulfide bond</keyword>
<evidence type="ECO:0000256" key="3">
    <source>
        <dbReference type="ARBA" id="ARBA00023157"/>
    </source>
</evidence>
<dbReference type="PROSITE" id="PS50068">
    <property type="entry name" value="LDLRA_2"/>
    <property type="match status" value="1"/>
</dbReference>
<dbReference type="SUPFAM" id="SSF57424">
    <property type="entry name" value="LDL receptor-like module"/>
    <property type="match status" value="1"/>
</dbReference>
<keyword evidence="4" id="KW-0325">Glycoprotein</keyword>
<reference evidence="8" key="1">
    <citation type="submission" date="2025-08" db="UniProtKB">
        <authorList>
            <consortium name="RefSeq"/>
        </authorList>
    </citation>
    <scope>IDENTIFICATION</scope>
    <source>
        <tissue evidence="8">Whole organism</tissue>
    </source>
</reference>
<dbReference type="SUPFAM" id="SSF56436">
    <property type="entry name" value="C-type lectin-like"/>
    <property type="match status" value="1"/>
</dbReference>
<feature type="disulfide bond" evidence="5">
    <location>
        <begin position="22"/>
        <end position="34"/>
    </location>
</feature>
<dbReference type="PROSITE" id="PS01209">
    <property type="entry name" value="LDLRA_1"/>
    <property type="match status" value="1"/>
</dbReference>
<evidence type="ECO:0000256" key="2">
    <source>
        <dbReference type="ARBA" id="ARBA00022737"/>
    </source>
</evidence>
<dbReference type="InterPro" id="IPR002172">
    <property type="entry name" value="LDrepeatLR_classA_rpt"/>
</dbReference>
<feature type="disulfide bond" evidence="5">
    <location>
        <begin position="41"/>
        <end position="56"/>
    </location>
</feature>
<dbReference type="KEGG" id="hazt:108665104"/>
<dbReference type="Proteomes" id="UP000694843">
    <property type="component" value="Unplaced"/>
</dbReference>
<dbReference type="SMART" id="SM00192">
    <property type="entry name" value="LDLa"/>
    <property type="match status" value="1"/>
</dbReference>
<dbReference type="PANTHER" id="PTHR46876">
    <property type="entry name" value="LOW-DENSITY LIPOPROTEIN RECEPTOR-RELATED PROTEIN 11"/>
    <property type="match status" value="1"/>
</dbReference>
<dbReference type="InterPro" id="IPR023415">
    <property type="entry name" value="LDLR_class-A_CS"/>
</dbReference>
<dbReference type="CDD" id="cd00112">
    <property type="entry name" value="LDLa"/>
    <property type="match status" value="1"/>
</dbReference>
<keyword evidence="8" id="KW-0449">Lipoprotein</keyword>
<evidence type="ECO:0000313" key="7">
    <source>
        <dbReference type="Proteomes" id="UP000694843"/>
    </source>
</evidence>
<dbReference type="CDD" id="cd00037">
    <property type="entry name" value="CLECT"/>
    <property type="match status" value="1"/>
</dbReference>
<keyword evidence="8" id="KW-0675">Receptor</keyword>
<dbReference type="Gene3D" id="3.10.100.10">
    <property type="entry name" value="Mannose-Binding Protein A, subunit A"/>
    <property type="match status" value="1"/>
</dbReference>
<keyword evidence="1 6" id="KW-0732">Signal</keyword>
<organism evidence="7 8">
    <name type="scientific">Hyalella azteca</name>
    <name type="common">Amphipod</name>
    <dbReference type="NCBI Taxonomy" id="294128"/>
    <lineage>
        <taxon>Eukaryota</taxon>
        <taxon>Metazoa</taxon>
        <taxon>Ecdysozoa</taxon>
        <taxon>Arthropoda</taxon>
        <taxon>Crustacea</taxon>
        <taxon>Multicrustacea</taxon>
        <taxon>Malacostraca</taxon>
        <taxon>Eumalacostraca</taxon>
        <taxon>Peracarida</taxon>
        <taxon>Amphipoda</taxon>
        <taxon>Senticaudata</taxon>
        <taxon>Talitrida</taxon>
        <taxon>Talitroidea</taxon>
        <taxon>Hyalellidae</taxon>
        <taxon>Hyalella</taxon>
    </lineage>
</organism>
<feature type="disulfide bond" evidence="5">
    <location>
        <begin position="29"/>
        <end position="47"/>
    </location>
</feature>
<evidence type="ECO:0000256" key="6">
    <source>
        <dbReference type="SAM" id="SignalP"/>
    </source>
</evidence>
<dbReference type="Pfam" id="PF00057">
    <property type="entry name" value="Ldl_recept_a"/>
    <property type="match status" value="1"/>
</dbReference>
<sequence>MEILSTVLLMLVALKTTSAQACSAEDFACSNGQCISITNVCDGVQHCSDNSDETRCAQIDMEECPPLYTNVSGRCLHIDIVTGTWFEMHYRCREIGGVMVEVDDANFFYDLVNVLKQQFASNTKNFWIGGQKPAGLESSYVWNTTGTFIAMGSPFWAVYDSGSSTGDYSQEPMESAEAQYVYLNKDRFLYFSAGDAVGVADASVVCQLA</sequence>
<feature type="signal peptide" evidence="6">
    <location>
        <begin position="1"/>
        <end position="19"/>
    </location>
</feature>
<dbReference type="InterPro" id="IPR016187">
    <property type="entry name" value="CTDL_fold"/>
</dbReference>
<evidence type="ECO:0000256" key="4">
    <source>
        <dbReference type="ARBA" id="ARBA00023180"/>
    </source>
</evidence>
<evidence type="ECO:0000313" key="8">
    <source>
        <dbReference type="RefSeq" id="XP_018007315.1"/>
    </source>
</evidence>
<gene>
    <name evidence="8" type="primary">LOC108665104</name>
</gene>
<accession>A0A8B7N188</accession>
<keyword evidence="7" id="KW-1185">Reference proteome</keyword>
<evidence type="ECO:0000256" key="5">
    <source>
        <dbReference type="PROSITE-ProRule" id="PRU00124"/>
    </source>
</evidence>
<keyword evidence="2" id="KW-0677">Repeat</keyword>
<feature type="chain" id="PRO_5034402329" evidence="6">
    <location>
        <begin position="20"/>
        <end position="209"/>
    </location>
</feature>
<dbReference type="OrthoDB" id="6349122at2759"/>
<proteinExistence type="predicted"/>
<dbReference type="GeneID" id="108665104"/>
<dbReference type="InterPro" id="IPR036055">
    <property type="entry name" value="LDL_receptor-like_sf"/>
</dbReference>
<evidence type="ECO:0000256" key="1">
    <source>
        <dbReference type="ARBA" id="ARBA00022729"/>
    </source>
</evidence>
<dbReference type="RefSeq" id="XP_018007315.1">
    <property type="nucleotide sequence ID" value="XM_018151826.2"/>
</dbReference>